<comment type="caution">
    <text evidence="1">The sequence shown here is derived from an EMBL/GenBank/DDBJ whole genome shotgun (WGS) entry which is preliminary data.</text>
</comment>
<reference evidence="1" key="2">
    <citation type="journal article" date="2022" name="Res Sq">
        <title>Comparative Genomics Reveals Insights into the Divergent Evolution of Astigmatic Mites and Household Pest Adaptations.</title>
        <authorList>
            <person name="Xiong Q."/>
            <person name="Wan A.T.-Y."/>
            <person name="Liu X.-Y."/>
            <person name="Fung C.S.-H."/>
            <person name="Xiao X."/>
            <person name="Malainual N."/>
            <person name="Hou J."/>
            <person name="Wang L."/>
            <person name="Wang M."/>
            <person name="Yang K."/>
            <person name="Cui Y."/>
            <person name="Leung E."/>
            <person name="Nong W."/>
            <person name="Shin S.-K."/>
            <person name="Au S."/>
            <person name="Jeong K.Y."/>
            <person name="Chew F.T."/>
            <person name="Hui J."/>
            <person name="Leung T.F."/>
            <person name="Tungtrongchitr A."/>
            <person name="Zhong N."/>
            <person name="Liu Z."/>
            <person name="Tsui S."/>
        </authorList>
    </citation>
    <scope>NUCLEOTIDE SEQUENCE</scope>
    <source>
        <strain evidence="1">Derf</strain>
        <tissue evidence="1">Whole organism</tissue>
    </source>
</reference>
<organism evidence="1 2">
    <name type="scientific">Dermatophagoides farinae</name>
    <name type="common">American house dust mite</name>
    <dbReference type="NCBI Taxonomy" id="6954"/>
    <lineage>
        <taxon>Eukaryota</taxon>
        <taxon>Metazoa</taxon>
        <taxon>Ecdysozoa</taxon>
        <taxon>Arthropoda</taxon>
        <taxon>Chelicerata</taxon>
        <taxon>Arachnida</taxon>
        <taxon>Acari</taxon>
        <taxon>Acariformes</taxon>
        <taxon>Sarcoptiformes</taxon>
        <taxon>Astigmata</taxon>
        <taxon>Psoroptidia</taxon>
        <taxon>Analgoidea</taxon>
        <taxon>Pyroglyphidae</taxon>
        <taxon>Dermatophagoidinae</taxon>
        <taxon>Dermatophagoides</taxon>
    </lineage>
</organism>
<gene>
    <name evidence="1" type="ORF">DERF_003534</name>
</gene>
<evidence type="ECO:0000313" key="2">
    <source>
        <dbReference type="Proteomes" id="UP000790347"/>
    </source>
</evidence>
<keyword evidence="2" id="KW-1185">Reference proteome</keyword>
<accession>A0A922IEW6</accession>
<proteinExistence type="predicted"/>
<protein>
    <submittedName>
        <fullName evidence="1">Uncharacterized protein</fullName>
    </submittedName>
</protein>
<dbReference type="AlphaFoldDB" id="A0A922IEW6"/>
<evidence type="ECO:0000313" key="1">
    <source>
        <dbReference type="EMBL" id="KAH9529663.1"/>
    </source>
</evidence>
<reference evidence="1" key="1">
    <citation type="submission" date="2013-05" db="EMBL/GenBank/DDBJ databases">
        <authorList>
            <person name="Yim A.K.Y."/>
            <person name="Chan T.F."/>
            <person name="Ji K.M."/>
            <person name="Liu X.Y."/>
            <person name="Zhou J.W."/>
            <person name="Li R.Q."/>
            <person name="Yang K.Y."/>
            <person name="Li J."/>
            <person name="Li M."/>
            <person name="Law P.T.W."/>
            <person name="Wu Y.L."/>
            <person name="Cai Z.L."/>
            <person name="Qin H."/>
            <person name="Bao Y."/>
            <person name="Leung R.K.K."/>
            <person name="Ng P.K.S."/>
            <person name="Zou J."/>
            <person name="Zhong X.J."/>
            <person name="Ran P.X."/>
            <person name="Zhong N.S."/>
            <person name="Liu Z.G."/>
            <person name="Tsui S.K.W."/>
        </authorList>
    </citation>
    <scope>NUCLEOTIDE SEQUENCE</scope>
    <source>
        <strain evidence="1">Derf</strain>
        <tissue evidence="1">Whole organism</tissue>
    </source>
</reference>
<dbReference type="EMBL" id="ASGP02000001">
    <property type="protein sequence ID" value="KAH9529663.1"/>
    <property type="molecule type" value="Genomic_DNA"/>
</dbReference>
<sequence length="89" mass="10408">MYGHMDFLLTIVDDFDVAIFNNDGVDIVCIRSFRNEKLELNRLVMPRGPIPTRKFFLFDVTSSISQFVGRYLTLFNDRFGFGIRFICSK</sequence>
<name>A0A922IEW6_DERFA</name>
<dbReference type="Proteomes" id="UP000790347">
    <property type="component" value="Unassembled WGS sequence"/>
</dbReference>